<dbReference type="Proteomes" id="UP000265520">
    <property type="component" value="Unassembled WGS sequence"/>
</dbReference>
<dbReference type="AlphaFoldDB" id="A0A392RAU8"/>
<keyword evidence="2" id="KW-1185">Reference proteome</keyword>
<protein>
    <submittedName>
        <fullName evidence="1">Uncharacterized protein</fullName>
    </submittedName>
</protein>
<name>A0A392RAU8_9FABA</name>
<reference evidence="1 2" key="1">
    <citation type="journal article" date="2018" name="Front. Plant Sci.">
        <title>Red Clover (Trifolium pratense) and Zigzag Clover (T. medium) - A Picture of Genomic Similarities and Differences.</title>
        <authorList>
            <person name="Dluhosova J."/>
            <person name="Istvanek J."/>
            <person name="Nedelnik J."/>
            <person name="Repkova J."/>
        </authorList>
    </citation>
    <scope>NUCLEOTIDE SEQUENCE [LARGE SCALE GENOMIC DNA]</scope>
    <source>
        <strain evidence="2">cv. 10/8</strain>
        <tissue evidence="1">Leaf</tissue>
    </source>
</reference>
<evidence type="ECO:0000313" key="2">
    <source>
        <dbReference type="Proteomes" id="UP000265520"/>
    </source>
</evidence>
<organism evidence="1 2">
    <name type="scientific">Trifolium medium</name>
    <dbReference type="NCBI Taxonomy" id="97028"/>
    <lineage>
        <taxon>Eukaryota</taxon>
        <taxon>Viridiplantae</taxon>
        <taxon>Streptophyta</taxon>
        <taxon>Embryophyta</taxon>
        <taxon>Tracheophyta</taxon>
        <taxon>Spermatophyta</taxon>
        <taxon>Magnoliopsida</taxon>
        <taxon>eudicotyledons</taxon>
        <taxon>Gunneridae</taxon>
        <taxon>Pentapetalae</taxon>
        <taxon>rosids</taxon>
        <taxon>fabids</taxon>
        <taxon>Fabales</taxon>
        <taxon>Fabaceae</taxon>
        <taxon>Papilionoideae</taxon>
        <taxon>50 kb inversion clade</taxon>
        <taxon>NPAAA clade</taxon>
        <taxon>Hologalegina</taxon>
        <taxon>IRL clade</taxon>
        <taxon>Trifolieae</taxon>
        <taxon>Trifolium</taxon>
    </lineage>
</organism>
<sequence length="62" mass="6987">STTWKAKQIATAIIEGEADNQYAQLGRYAAELRRVCRNNTIKINADRPNPSLPPRQNMVANF</sequence>
<proteinExistence type="predicted"/>
<evidence type="ECO:0000313" key="1">
    <source>
        <dbReference type="EMBL" id="MCI33733.1"/>
    </source>
</evidence>
<dbReference type="EMBL" id="LXQA010206947">
    <property type="protein sequence ID" value="MCI33733.1"/>
    <property type="molecule type" value="Genomic_DNA"/>
</dbReference>
<feature type="non-terminal residue" evidence="1">
    <location>
        <position position="1"/>
    </location>
</feature>
<comment type="caution">
    <text evidence="1">The sequence shown here is derived from an EMBL/GenBank/DDBJ whole genome shotgun (WGS) entry which is preliminary data.</text>
</comment>
<accession>A0A392RAU8</accession>